<name>A0ABT6HW77_9ACTN</name>
<gene>
    <name evidence="1" type="ORF">QCN29_30170</name>
</gene>
<proteinExistence type="predicted"/>
<accession>A0ABT6HW77</accession>
<dbReference type="RefSeq" id="WP_279932151.1">
    <property type="nucleotide sequence ID" value="NZ_JARWBG010000053.1"/>
</dbReference>
<keyword evidence="2" id="KW-1185">Reference proteome</keyword>
<reference evidence="1 2" key="1">
    <citation type="submission" date="2023-04" db="EMBL/GenBank/DDBJ databases">
        <title>Streptomyces chengmaiensis sp. nov. isolated from the stem of mangrove plant in Hainan.</title>
        <authorList>
            <person name="Huang X."/>
            <person name="Zhou S."/>
            <person name="Chu X."/>
            <person name="Xie Y."/>
            <person name="Lin Y."/>
        </authorList>
    </citation>
    <scope>NUCLEOTIDE SEQUENCE [LARGE SCALE GENOMIC DNA]</scope>
    <source>
        <strain evidence="1 2">HNM0663</strain>
    </source>
</reference>
<sequence>MGNCSRYDAPTADAPWLDHTVAWLRDGGPAALTSAPYGLSPMDVARLEWWPQQDPRLHVARGTGWYGFTTTQVVVWRYDILGDVEPARRDAPAFLQADV</sequence>
<evidence type="ECO:0000313" key="2">
    <source>
        <dbReference type="Proteomes" id="UP001223144"/>
    </source>
</evidence>
<organism evidence="1 2">
    <name type="scientific">Streptomyces chengmaiensis</name>
    <dbReference type="NCBI Taxonomy" id="3040919"/>
    <lineage>
        <taxon>Bacteria</taxon>
        <taxon>Bacillati</taxon>
        <taxon>Actinomycetota</taxon>
        <taxon>Actinomycetes</taxon>
        <taxon>Kitasatosporales</taxon>
        <taxon>Streptomycetaceae</taxon>
        <taxon>Streptomyces</taxon>
    </lineage>
</organism>
<evidence type="ECO:0000313" key="1">
    <source>
        <dbReference type="EMBL" id="MDH2392969.1"/>
    </source>
</evidence>
<comment type="caution">
    <text evidence="1">The sequence shown here is derived from an EMBL/GenBank/DDBJ whole genome shotgun (WGS) entry which is preliminary data.</text>
</comment>
<protein>
    <submittedName>
        <fullName evidence="1">Uncharacterized protein</fullName>
    </submittedName>
</protein>
<dbReference type="Proteomes" id="UP001223144">
    <property type="component" value="Unassembled WGS sequence"/>
</dbReference>
<dbReference type="EMBL" id="JARWBG010000053">
    <property type="protein sequence ID" value="MDH2392969.1"/>
    <property type="molecule type" value="Genomic_DNA"/>
</dbReference>